<comment type="similarity">
    <text evidence="9">Belongs to the thiamine-phosphate synthase family.</text>
</comment>
<evidence type="ECO:0000256" key="1">
    <source>
        <dbReference type="ARBA" id="ARBA00005165"/>
    </source>
</evidence>
<dbReference type="PIRSF" id="PIRSF000512">
    <property type="entry name" value="TMP_PPase_Cyanobac_prd"/>
    <property type="match status" value="1"/>
</dbReference>
<dbReference type="Gene3D" id="3.20.20.70">
    <property type="entry name" value="Aldolase class I"/>
    <property type="match status" value="1"/>
</dbReference>
<dbReference type="InterPro" id="IPR041397">
    <property type="entry name" value="ThiD2"/>
</dbReference>
<evidence type="ECO:0000259" key="12">
    <source>
        <dbReference type="Pfam" id="PF17792"/>
    </source>
</evidence>
<evidence type="ECO:0000256" key="10">
    <source>
        <dbReference type="RuleBase" id="RU004253"/>
    </source>
</evidence>
<sequence length="351" mass="40459">MQDFNSIKSEDLRTFQIIDANLDRAREGLRVLEDWARFVLGKEKYVERIKNFRQILGKNHLEVYKQSRNHLEDKCKGLTHQEQIKRKTPEQIVSSNSGRVQEALRVIEEFSRLHNHELSKIASEIRYEIYTIEIDLLSLSKSRKSEKILKENDLYVITDQKENLLEIIEEILIAGVRIIQHRFKKGTDKDHLQEAIKIKNLCKRYNSLFIVNDRLDIALASNADGIHLGQDDLDLKNARKLLGYSKIIGISANNEIDISNALEEGCDYIGIGPVFETATKKNKKPIGIEKIKTLTKDLNIPWFAIGGIKSNNISYLRRNGFKKIALVSQLMNSEDPREDANIILKELSHEN</sequence>
<evidence type="ECO:0000256" key="3">
    <source>
        <dbReference type="ARBA" id="ARBA00022723"/>
    </source>
</evidence>
<dbReference type="InterPro" id="IPR013785">
    <property type="entry name" value="Aldolase_TIM"/>
</dbReference>
<dbReference type="FunFam" id="3.20.20.70:FF:000096">
    <property type="entry name" value="Thiamine-phosphate synthase"/>
    <property type="match status" value="1"/>
</dbReference>
<accession>A0A0A1ZXZ5</accession>
<dbReference type="NCBIfam" id="NF002727">
    <property type="entry name" value="PRK02615.1"/>
    <property type="match status" value="1"/>
</dbReference>
<keyword evidence="3" id="KW-0479">Metal-binding</keyword>
<comment type="catalytic activity">
    <reaction evidence="8 9">
        <text>2-[(2R,5Z)-2-carboxy-4-methylthiazol-5(2H)-ylidene]ethyl phosphate + 4-amino-2-methyl-5-(diphosphooxymethyl)pyrimidine + 2 H(+) = thiamine phosphate + CO2 + diphosphate</text>
        <dbReference type="Rhea" id="RHEA:47844"/>
        <dbReference type="ChEBI" id="CHEBI:15378"/>
        <dbReference type="ChEBI" id="CHEBI:16526"/>
        <dbReference type="ChEBI" id="CHEBI:33019"/>
        <dbReference type="ChEBI" id="CHEBI:37575"/>
        <dbReference type="ChEBI" id="CHEBI:57841"/>
        <dbReference type="ChEBI" id="CHEBI:62899"/>
        <dbReference type="EC" id="2.5.1.3"/>
    </reaction>
</comment>
<gene>
    <name evidence="13" type="ORF">EU93_0300</name>
</gene>
<dbReference type="InterPro" id="IPR022998">
    <property type="entry name" value="ThiamineP_synth_TenI"/>
</dbReference>
<protein>
    <recommendedName>
        <fullName evidence="9">Thiamine-phosphate synthase</fullName>
        <ecNumber evidence="9">2.5.1.3</ecNumber>
    </recommendedName>
    <alternativeName>
        <fullName evidence="9">Thiamine-phosphate pyrophosphorylase</fullName>
    </alternativeName>
</protein>
<dbReference type="InterPro" id="IPR036206">
    <property type="entry name" value="ThiamineP_synth_sf"/>
</dbReference>
<evidence type="ECO:0000256" key="9">
    <source>
        <dbReference type="RuleBase" id="RU003826"/>
    </source>
</evidence>
<dbReference type="GO" id="GO:0009229">
    <property type="term" value="P:thiamine diphosphate biosynthetic process"/>
    <property type="evidence" value="ECO:0007669"/>
    <property type="project" value="UniProtKB-UniPathway"/>
</dbReference>
<dbReference type="RefSeq" id="WP_032513071.1">
    <property type="nucleotide sequence ID" value="NZ_JNAJ01000004.1"/>
</dbReference>
<comment type="catalytic activity">
    <reaction evidence="7 9">
        <text>2-(2-carboxy-4-methylthiazol-5-yl)ethyl phosphate + 4-amino-2-methyl-5-(diphosphooxymethyl)pyrimidine + 2 H(+) = thiamine phosphate + CO2 + diphosphate</text>
        <dbReference type="Rhea" id="RHEA:47848"/>
        <dbReference type="ChEBI" id="CHEBI:15378"/>
        <dbReference type="ChEBI" id="CHEBI:16526"/>
        <dbReference type="ChEBI" id="CHEBI:33019"/>
        <dbReference type="ChEBI" id="CHEBI:37575"/>
        <dbReference type="ChEBI" id="CHEBI:57841"/>
        <dbReference type="ChEBI" id="CHEBI:62890"/>
        <dbReference type="EC" id="2.5.1.3"/>
    </reaction>
</comment>
<evidence type="ECO:0000256" key="8">
    <source>
        <dbReference type="ARBA" id="ARBA00047883"/>
    </source>
</evidence>
<keyword evidence="2 9" id="KW-0808">Transferase</keyword>
<dbReference type="Pfam" id="PF02581">
    <property type="entry name" value="TMP-TENI"/>
    <property type="match status" value="1"/>
</dbReference>
<evidence type="ECO:0000256" key="2">
    <source>
        <dbReference type="ARBA" id="ARBA00022679"/>
    </source>
</evidence>
<dbReference type="InterPro" id="IPR034291">
    <property type="entry name" value="TMP_synthase"/>
</dbReference>
<feature type="domain" description="ThiD2" evidence="12">
    <location>
        <begin position="16"/>
        <end position="133"/>
    </location>
</feature>
<dbReference type="OrthoDB" id="9812206at2"/>
<dbReference type="PANTHER" id="PTHR20857">
    <property type="entry name" value="THIAMINE-PHOSPHATE PYROPHOSPHORYLASE"/>
    <property type="match status" value="1"/>
</dbReference>
<dbReference type="GO" id="GO:0009228">
    <property type="term" value="P:thiamine biosynthetic process"/>
    <property type="evidence" value="ECO:0007669"/>
    <property type="project" value="UniProtKB-KW"/>
</dbReference>
<evidence type="ECO:0000256" key="5">
    <source>
        <dbReference type="ARBA" id="ARBA00022977"/>
    </source>
</evidence>
<evidence type="ECO:0000259" key="11">
    <source>
        <dbReference type="Pfam" id="PF02581"/>
    </source>
</evidence>
<dbReference type="Proteomes" id="UP000030491">
    <property type="component" value="Unassembled WGS sequence"/>
</dbReference>
<comment type="pathway">
    <text evidence="1 10">Cofactor biosynthesis; thiamine diphosphate biosynthesis; thiamine phosphate from 4-amino-2-methyl-5-diphosphomethylpyrimidine and 4-methyl-5-(2-phosphoethyl)-thiazole: step 1/1.</text>
</comment>
<dbReference type="EMBL" id="JNAJ01000004">
    <property type="protein sequence ID" value="KGF93124.1"/>
    <property type="molecule type" value="Genomic_DNA"/>
</dbReference>
<dbReference type="Pfam" id="PF17792">
    <property type="entry name" value="ThiD2"/>
    <property type="match status" value="1"/>
</dbReference>
<proteinExistence type="inferred from homology"/>
<organism evidence="13 14">
    <name type="scientific">Prochlorococcus marinus str. MIT 9116</name>
    <dbReference type="NCBI Taxonomy" id="167544"/>
    <lineage>
        <taxon>Bacteria</taxon>
        <taxon>Bacillati</taxon>
        <taxon>Cyanobacteriota</taxon>
        <taxon>Cyanophyceae</taxon>
        <taxon>Synechococcales</taxon>
        <taxon>Prochlorococcaceae</taxon>
        <taxon>Prochlorococcus</taxon>
    </lineage>
</organism>
<dbReference type="SUPFAM" id="SSF51391">
    <property type="entry name" value="Thiamin phosphate synthase"/>
    <property type="match status" value="1"/>
</dbReference>
<evidence type="ECO:0000256" key="4">
    <source>
        <dbReference type="ARBA" id="ARBA00022842"/>
    </source>
</evidence>
<dbReference type="CDD" id="cd00564">
    <property type="entry name" value="TMP_TenI"/>
    <property type="match status" value="1"/>
</dbReference>
<dbReference type="EC" id="2.5.1.3" evidence="9"/>
<dbReference type="InterPro" id="IPR016229">
    <property type="entry name" value="TMP_synthase_cyanobac_bac"/>
</dbReference>
<keyword evidence="4" id="KW-0460">Magnesium</keyword>
<comment type="catalytic activity">
    <reaction evidence="6 9">
        <text>4-methyl-5-(2-phosphooxyethyl)-thiazole + 4-amino-2-methyl-5-(diphosphooxymethyl)pyrimidine + H(+) = thiamine phosphate + diphosphate</text>
        <dbReference type="Rhea" id="RHEA:22328"/>
        <dbReference type="ChEBI" id="CHEBI:15378"/>
        <dbReference type="ChEBI" id="CHEBI:33019"/>
        <dbReference type="ChEBI" id="CHEBI:37575"/>
        <dbReference type="ChEBI" id="CHEBI:57841"/>
        <dbReference type="ChEBI" id="CHEBI:58296"/>
        <dbReference type="EC" id="2.5.1.3"/>
    </reaction>
</comment>
<evidence type="ECO:0000256" key="7">
    <source>
        <dbReference type="ARBA" id="ARBA00047851"/>
    </source>
</evidence>
<dbReference type="UniPathway" id="UPA00060">
    <property type="reaction ID" value="UER00141"/>
</dbReference>
<comment type="caution">
    <text evidence="13">The sequence shown here is derived from an EMBL/GenBank/DDBJ whole genome shotgun (WGS) entry which is preliminary data.</text>
</comment>
<keyword evidence="5 9" id="KW-0784">Thiamine biosynthesis</keyword>
<feature type="domain" description="Thiamine phosphate synthase/TenI" evidence="11">
    <location>
        <begin position="154"/>
        <end position="329"/>
    </location>
</feature>
<dbReference type="AlphaFoldDB" id="A0A0A1ZXZ5"/>
<name>A0A0A1ZXZ5_PROMR</name>
<evidence type="ECO:0000313" key="13">
    <source>
        <dbReference type="EMBL" id="KGF93124.1"/>
    </source>
</evidence>
<dbReference type="HAMAP" id="MF_00097">
    <property type="entry name" value="TMP_synthase"/>
    <property type="match status" value="1"/>
</dbReference>
<dbReference type="GO" id="GO:0005737">
    <property type="term" value="C:cytoplasm"/>
    <property type="evidence" value="ECO:0007669"/>
    <property type="project" value="TreeGrafter"/>
</dbReference>
<evidence type="ECO:0000313" key="14">
    <source>
        <dbReference type="Proteomes" id="UP000030491"/>
    </source>
</evidence>
<dbReference type="GO" id="GO:0004789">
    <property type="term" value="F:thiamine-phosphate diphosphorylase activity"/>
    <property type="evidence" value="ECO:0007669"/>
    <property type="project" value="UniProtKB-EC"/>
</dbReference>
<dbReference type="GO" id="GO:0046872">
    <property type="term" value="F:metal ion binding"/>
    <property type="evidence" value="ECO:0007669"/>
    <property type="project" value="UniProtKB-KW"/>
</dbReference>
<reference evidence="14" key="1">
    <citation type="journal article" date="2014" name="Sci. Data">
        <title>Genomes of diverse isolates of the marine cyanobacterium Prochlorococcus.</title>
        <authorList>
            <person name="Biller S."/>
            <person name="Berube P."/>
            <person name="Thompson J."/>
            <person name="Kelly L."/>
            <person name="Roggensack S."/>
            <person name="Awad L."/>
            <person name="Roache-Johnson K."/>
            <person name="Ding H."/>
            <person name="Giovannoni S.J."/>
            <person name="Moore L.R."/>
            <person name="Chisholm S.W."/>
        </authorList>
    </citation>
    <scope>NUCLEOTIDE SEQUENCE [LARGE SCALE GENOMIC DNA]</scope>
</reference>
<dbReference type="PANTHER" id="PTHR20857:SF23">
    <property type="entry name" value="THIAMINE BIOSYNTHETIC BIFUNCTIONAL ENZYME"/>
    <property type="match status" value="1"/>
</dbReference>
<evidence type="ECO:0000256" key="6">
    <source>
        <dbReference type="ARBA" id="ARBA00047334"/>
    </source>
</evidence>
<dbReference type="NCBIfam" id="TIGR00693">
    <property type="entry name" value="thiE"/>
    <property type="match status" value="1"/>
</dbReference>